<evidence type="ECO:0000313" key="3">
    <source>
        <dbReference type="Proteomes" id="UP000325313"/>
    </source>
</evidence>
<sequence length="225" mass="24496">MDDDDDDLVSCGEGCTVTSWMAAEWSRRGEGGFDCADAVYKTLRPKTLLASKPDTRLFEKVQLTLNSTLQTFTRLLNDLIMGKTTLFVAGFGSLRAKELAYEFERYGRLVRCDIPAAKSSTAKSGPKMPRRLPGVMSVVTAPLSIPVALIDPPPPTERAAVVAPPAPTIVALLVVVVVHYLLDVARLPLTRLMTGTGCRVSVSRITRTRGMTTITLVRLTTMMIP</sequence>
<organism evidence="2 3">
    <name type="scientific">Puccinia graminis f. sp. tritici</name>
    <dbReference type="NCBI Taxonomy" id="56615"/>
    <lineage>
        <taxon>Eukaryota</taxon>
        <taxon>Fungi</taxon>
        <taxon>Dikarya</taxon>
        <taxon>Basidiomycota</taxon>
        <taxon>Pucciniomycotina</taxon>
        <taxon>Pucciniomycetes</taxon>
        <taxon>Pucciniales</taxon>
        <taxon>Pucciniaceae</taxon>
        <taxon>Puccinia</taxon>
    </lineage>
</organism>
<comment type="caution">
    <text evidence="2">The sequence shown here is derived from an EMBL/GenBank/DDBJ whole genome shotgun (WGS) entry which is preliminary data.</text>
</comment>
<keyword evidence="1" id="KW-0472">Membrane</keyword>
<dbReference type="Proteomes" id="UP000325313">
    <property type="component" value="Unassembled WGS sequence"/>
</dbReference>
<dbReference type="AlphaFoldDB" id="A0A5B0RWI8"/>
<reference evidence="2 3" key="1">
    <citation type="submission" date="2019-05" db="EMBL/GenBank/DDBJ databases">
        <title>Emergence of the Ug99 lineage of the wheat stem rust pathogen through somatic hybridization.</title>
        <authorList>
            <person name="Li F."/>
            <person name="Upadhyaya N.M."/>
            <person name="Sperschneider J."/>
            <person name="Matny O."/>
            <person name="Nguyen-Phuc H."/>
            <person name="Mago R."/>
            <person name="Raley C."/>
            <person name="Miller M.E."/>
            <person name="Silverstein K.A.T."/>
            <person name="Henningsen E."/>
            <person name="Hirsch C.D."/>
            <person name="Visser B."/>
            <person name="Pretorius Z.A."/>
            <person name="Steffenson B.J."/>
            <person name="Schwessinger B."/>
            <person name="Dodds P.N."/>
            <person name="Figueroa M."/>
        </authorList>
    </citation>
    <scope>NUCLEOTIDE SEQUENCE [LARGE SCALE GENOMIC DNA]</scope>
    <source>
        <strain evidence="2 3">Ug99</strain>
    </source>
</reference>
<evidence type="ECO:0000313" key="2">
    <source>
        <dbReference type="EMBL" id="KAA1128864.1"/>
    </source>
</evidence>
<feature type="transmembrane region" description="Helical" evidence="1">
    <location>
        <begin position="132"/>
        <end position="150"/>
    </location>
</feature>
<keyword evidence="1" id="KW-1133">Transmembrane helix</keyword>
<keyword evidence="1" id="KW-0812">Transmembrane</keyword>
<accession>A0A5B0RWI8</accession>
<evidence type="ECO:0000256" key="1">
    <source>
        <dbReference type="SAM" id="Phobius"/>
    </source>
</evidence>
<name>A0A5B0RWI8_PUCGR</name>
<feature type="transmembrane region" description="Helical" evidence="1">
    <location>
        <begin position="162"/>
        <end position="182"/>
    </location>
</feature>
<proteinExistence type="predicted"/>
<dbReference type="EMBL" id="VDEP01000139">
    <property type="protein sequence ID" value="KAA1128864.1"/>
    <property type="molecule type" value="Genomic_DNA"/>
</dbReference>
<protein>
    <submittedName>
        <fullName evidence="2">Uncharacterized protein</fullName>
    </submittedName>
</protein>
<gene>
    <name evidence="2" type="ORF">PGTUg99_027720</name>
</gene>